<dbReference type="Proteomes" id="UP000019247">
    <property type="component" value="Unassembled WGS sequence"/>
</dbReference>
<protein>
    <recommendedName>
        <fullName evidence="4">Extracellular protein</fullName>
    </recommendedName>
</protein>
<organism evidence="2 3">
    <name type="scientific">Lactiplantibacillus fabifermentans T30PCM01</name>
    <dbReference type="NCBI Taxonomy" id="1400520"/>
    <lineage>
        <taxon>Bacteria</taxon>
        <taxon>Bacillati</taxon>
        <taxon>Bacillota</taxon>
        <taxon>Bacilli</taxon>
        <taxon>Lactobacillales</taxon>
        <taxon>Lactobacillaceae</taxon>
        <taxon>Lactiplantibacillus</taxon>
    </lineage>
</organism>
<sequence length="204" mass="22144">MTVSRKMMLGAALLVAATCFGARNANAALIASAQVSRVKTSYSARKQAVVIHGHATNVEQIKVMYRGKHVKTVAVKHGKFALTQRFKGYGTFKLVAGTTTLKKITASTYATPVLRQTLAAGTKTGLQLGFVGQKHATVTIRQAGKLVKTYRTGHAKSQTRIPLKTIKRTDAKNLTATQKVRGKKVSRPLKLKGTQIGFKLYIYS</sequence>
<dbReference type="AlphaFoldDB" id="W6T7A5"/>
<dbReference type="HOGENOM" id="CLU_1341834_0_0_9"/>
<feature type="signal peptide" evidence="1">
    <location>
        <begin position="1"/>
        <end position="27"/>
    </location>
</feature>
<dbReference type="PATRIC" id="fig|1400520.3.peg.2162"/>
<dbReference type="OrthoDB" id="2288891at2"/>
<comment type="caution">
    <text evidence="2">The sequence shown here is derived from an EMBL/GenBank/DDBJ whole genome shotgun (WGS) entry which is preliminary data.</text>
</comment>
<name>W6T7A5_9LACO</name>
<evidence type="ECO:0000313" key="3">
    <source>
        <dbReference type="Proteomes" id="UP000019247"/>
    </source>
</evidence>
<dbReference type="RefSeq" id="WP_033612928.1">
    <property type="nucleotide sequence ID" value="NZ_KK036503.1"/>
</dbReference>
<proteinExistence type="predicted"/>
<accession>W6T7A5</accession>
<evidence type="ECO:0008006" key="4">
    <source>
        <dbReference type="Google" id="ProtNLM"/>
    </source>
</evidence>
<evidence type="ECO:0000313" key="2">
    <source>
        <dbReference type="EMBL" id="ETY73718.1"/>
    </source>
</evidence>
<feature type="chain" id="PRO_5004881767" description="Extracellular protein" evidence="1">
    <location>
        <begin position="28"/>
        <end position="204"/>
    </location>
</feature>
<reference evidence="2 3" key="1">
    <citation type="journal article" date="2014" name="Genome Announc.">
        <title>Genome Sequence of Lactobacillus fabifermentans Strain T30PCM01, Isolated from Fermenting Grape Marc.</title>
        <authorList>
            <person name="Treu L."/>
            <person name="Vendramin V."/>
            <person name="Bovo B."/>
            <person name="Giacomini A."/>
            <person name="Corich V."/>
            <person name="Campanaro S."/>
        </authorList>
    </citation>
    <scope>NUCLEOTIDE SEQUENCE [LARGE SCALE GENOMIC DNA]</scope>
    <source>
        <strain evidence="2 3">T30PCM01</strain>
    </source>
</reference>
<evidence type="ECO:0000256" key="1">
    <source>
        <dbReference type="SAM" id="SignalP"/>
    </source>
</evidence>
<gene>
    <name evidence="2" type="ORF">LFAB_11090</name>
</gene>
<dbReference type="EMBL" id="AWWK01000052">
    <property type="protein sequence ID" value="ETY73718.1"/>
    <property type="molecule type" value="Genomic_DNA"/>
</dbReference>
<dbReference type="eggNOG" id="ENOG5032DDJ">
    <property type="taxonomic scope" value="Bacteria"/>
</dbReference>
<keyword evidence="1" id="KW-0732">Signal</keyword>